<evidence type="ECO:0000256" key="7">
    <source>
        <dbReference type="ARBA" id="ARBA00023136"/>
    </source>
</evidence>
<feature type="transmembrane region" description="Helical" evidence="8">
    <location>
        <begin position="91"/>
        <end position="107"/>
    </location>
</feature>
<dbReference type="PANTHER" id="PTHR43562:SF1">
    <property type="entry name" value="NA(+)_H(+) ANTIPORTER YJBQ-RELATED"/>
    <property type="match status" value="1"/>
</dbReference>
<evidence type="ECO:0000256" key="4">
    <source>
        <dbReference type="ARBA" id="ARBA00022692"/>
    </source>
</evidence>
<protein>
    <submittedName>
        <fullName evidence="10">Monovalent cation:proton antiporter-2 (CPA2) family protein</fullName>
    </submittedName>
</protein>
<dbReference type="GO" id="GO:0015297">
    <property type="term" value="F:antiporter activity"/>
    <property type="evidence" value="ECO:0007669"/>
    <property type="project" value="UniProtKB-KW"/>
</dbReference>
<name>A0A381DIS1_9BACT</name>
<keyword evidence="7 8" id="KW-0472">Membrane</keyword>
<dbReference type="AlphaFoldDB" id="A0A381DIS1"/>
<feature type="transmembrane region" description="Helical" evidence="8">
    <location>
        <begin position="6"/>
        <end position="25"/>
    </location>
</feature>
<feature type="transmembrane region" description="Helical" evidence="8">
    <location>
        <begin position="328"/>
        <end position="349"/>
    </location>
</feature>
<dbReference type="RefSeq" id="WP_089182827.1">
    <property type="nucleotide sequence ID" value="NZ_CP043427.1"/>
</dbReference>
<evidence type="ECO:0000256" key="3">
    <source>
        <dbReference type="ARBA" id="ARBA00022449"/>
    </source>
</evidence>
<feature type="transmembrane region" description="Helical" evidence="8">
    <location>
        <begin position="178"/>
        <end position="202"/>
    </location>
</feature>
<evidence type="ECO:0000256" key="1">
    <source>
        <dbReference type="ARBA" id="ARBA00004141"/>
    </source>
</evidence>
<keyword evidence="3" id="KW-0050">Antiport</keyword>
<feature type="transmembrane region" description="Helical" evidence="8">
    <location>
        <begin position="300"/>
        <end position="322"/>
    </location>
</feature>
<dbReference type="PANTHER" id="PTHR43562">
    <property type="entry name" value="NAPA-TYPE SODIUM/HYDROGEN ANTIPORTER"/>
    <property type="match status" value="1"/>
</dbReference>
<keyword evidence="4 8" id="KW-0812">Transmembrane</keyword>
<dbReference type="GO" id="GO:1902600">
    <property type="term" value="P:proton transmembrane transport"/>
    <property type="evidence" value="ECO:0007669"/>
    <property type="project" value="InterPro"/>
</dbReference>
<evidence type="ECO:0000256" key="8">
    <source>
        <dbReference type="SAM" id="Phobius"/>
    </source>
</evidence>
<dbReference type="GeneID" id="93091052"/>
<dbReference type="InterPro" id="IPR038770">
    <property type="entry name" value="Na+/solute_symporter_sf"/>
</dbReference>
<feature type="transmembrane region" description="Helical" evidence="8">
    <location>
        <begin position="361"/>
        <end position="381"/>
    </location>
</feature>
<keyword evidence="6" id="KW-0406">Ion transport</keyword>
<comment type="subcellular location">
    <subcellularLocation>
        <location evidence="1">Membrane</location>
        <topology evidence="1">Multi-pass membrane protein</topology>
    </subcellularLocation>
</comment>
<dbReference type="Proteomes" id="UP000254920">
    <property type="component" value="Unassembled WGS sequence"/>
</dbReference>
<dbReference type="STRING" id="32024.GCA_000788295_01062"/>
<dbReference type="InterPro" id="IPR006153">
    <property type="entry name" value="Cation/H_exchanger_TM"/>
</dbReference>
<dbReference type="Gene3D" id="1.20.1530.20">
    <property type="match status" value="1"/>
</dbReference>
<sequence length="385" mass="43289">MFEFGITTLLLLLTLAFIIISSPFFSKISKMPIASVEIILGAIAGYFGLINDNDMLKLVANVGFYFLMFLAGSEVNLKVFLNADKDILKKTFAYLFILYVISVTTTFGFNLNILFLIILPIMSVGLLSTLYKDYGKNEEWLNISMLIGSIGEIISIALLTFLSSYLEFGMGIQLYSSIGYLIAFLLLCVAIYKFTDVLFWWFPKIKVILMPQNDKEEQDIRLCMALFFSIISVMLWLKMEIAFGAFVAGIFIATFFDHKKDLTQKLSSVGYGFLVPVFFIHLGSTFKLESLLSVDIVEYAIIVSIALIMLRFVSSIAFFKFIGFKNSILISFSHSMPLTLLVATATIGYKSKYINYDEYSGLILASLLSAIIALNAIKLIMSYKK</sequence>
<keyword evidence="5 8" id="KW-1133">Transmembrane helix</keyword>
<evidence type="ECO:0000313" key="10">
    <source>
        <dbReference type="EMBL" id="SUX10417.1"/>
    </source>
</evidence>
<proteinExistence type="predicted"/>
<dbReference type="OrthoDB" id="9793589at2"/>
<feature type="transmembrane region" description="Helical" evidence="8">
    <location>
        <begin position="143"/>
        <end position="166"/>
    </location>
</feature>
<feature type="domain" description="Cation/H+ exchanger transmembrane" evidence="9">
    <location>
        <begin position="17"/>
        <end position="373"/>
    </location>
</feature>
<evidence type="ECO:0000259" key="9">
    <source>
        <dbReference type="Pfam" id="PF00999"/>
    </source>
</evidence>
<evidence type="ECO:0000256" key="6">
    <source>
        <dbReference type="ARBA" id="ARBA00023065"/>
    </source>
</evidence>
<gene>
    <name evidence="10" type="ORF">NCTC12475_00612</name>
</gene>
<dbReference type="Pfam" id="PF00999">
    <property type="entry name" value="Na_H_Exchanger"/>
    <property type="match status" value="1"/>
</dbReference>
<dbReference type="EMBL" id="UFVD01000001">
    <property type="protein sequence ID" value="SUX10417.1"/>
    <property type="molecule type" value="Genomic_DNA"/>
</dbReference>
<feature type="transmembrane region" description="Helical" evidence="8">
    <location>
        <begin position="223"/>
        <end position="256"/>
    </location>
</feature>
<evidence type="ECO:0000256" key="2">
    <source>
        <dbReference type="ARBA" id="ARBA00022448"/>
    </source>
</evidence>
<evidence type="ECO:0000256" key="5">
    <source>
        <dbReference type="ARBA" id="ARBA00022989"/>
    </source>
</evidence>
<feature type="transmembrane region" description="Helical" evidence="8">
    <location>
        <begin position="62"/>
        <end position="79"/>
    </location>
</feature>
<keyword evidence="2" id="KW-0813">Transport</keyword>
<feature type="transmembrane region" description="Helical" evidence="8">
    <location>
        <begin position="268"/>
        <end position="288"/>
    </location>
</feature>
<keyword evidence="11" id="KW-1185">Reference proteome</keyword>
<reference evidence="10 11" key="1">
    <citation type="submission" date="2018-06" db="EMBL/GenBank/DDBJ databases">
        <authorList>
            <consortium name="Pathogen Informatics"/>
            <person name="Doyle S."/>
        </authorList>
    </citation>
    <scope>NUCLEOTIDE SEQUENCE [LARGE SCALE GENOMIC DNA]</scope>
    <source>
        <strain evidence="10 11">NCTC12475</strain>
    </source>
</reference>
<accession>A0A381DIS1</accession>
<organism evidence="10 11">
    <name type="scientific">Campylobacter sputorum subsp. sputorum</name>
    <dbReference type="NCBI Taxonomy" id="32024"/>
    <lineage>
        <taxon>Bacteria</taxon>
        <taxon>Pseudomonadati</taxon>
        <taxon>Campylobacterota</taxon>
        <taxon>Epsilonproteobacteria</taxon>
        <taxon>Campylobacterales</taxon>
        <taxon>Campylobacteraceae</taxon>
        <taxon>Campylobacter</taxon>
    </lineage>
</organism>
<evidence type="ECO:0000313" key="11">
    <source>
        <dbReference type="Proteomes" id="UP000254920"/>
    </source>
</evidence>
<feature type="transmembrane region" description="Helical" evidence="8">
    <location>
        <begin position="32"/>
        <end position="50"/>
    </location>
</feature>
<dbReference type="GO" id="GO:0016020">
    <property type="term" value="C:membrane"/>
    <property type="evidence" value="ECO:0007669"/>
    <property type="project" value="UniProtKB-SubCell"/>
</dbReference>